<dbReference type="Proteomes" id="UP000288716">
    <property type="component" value="Unassembled WGS sequence"/>
</dbReference>
<dbReference type="Pfam" id="PF13639">
    <property type="entry name" value="zf-RING_2"/>
    <property type="match status" value="1"/>
</dbReference>
<keyword evidence="3" id="KW-0862">Zinc</keyword>
<evidence type="ECO:0000313" key="8">
    <source>
        <dbReference type="Proteomes" id="UP000288716"/>
    </source>
</evidence>
<dbReference type="PANTHER" id="PTHR45798">
    <property type="entry name" value="RING-H2 FINGER PROTEIN ATL61-RELATED-RELATED"/>
    <property type="match status" value="1"/>
</dbReference>
<gene>
    <name evidence="7" type="ORF">B4U80_13615</name>
</gene>
<proteinExistence type="predicted"/>
<evidence type="ECO:0000256" key="2">
    <source>
        <dbReference type="ARBA" id="ARBA00022771"/>
    </source>
</evidence>
<sequence length="115" mass="13051">MNNIASVVVMVVAAVGGALVAYYVHRNRTQEQSYVSRPSRRRRSPNPDIVCSSAECIICKEDFRSGGVEILPCGHMFHALCIKEWFGVRFNCPSCRDEIPSHMIPEFRSRLNIEH</sequence>
<dbReference type="PROSITE" id="PS50089">
    <property type="entry name" value="ZF_RING_2"/>
    <property type="match status" value="1"/>
</dbReference>
<dbReference type="InterPro" id="IPR001841">
    <property type="entry name" value="Znf_RING"/>
</dbReference>
<evidence type="ECO:0000259" key="6">
    <source>
        <dbReference type="PROSITE" id="PS50089"/>
    </source>
</evidence>
<evidence type="ECO:0000313" key="7">
    <source>
        <dbReference type="EMBL" id="RWS30631.1"/>
    </source>
</evidence>
<dbReference type="EMBL" id="NCKV01000435">
    <property type="protein sequence ID" value="RWS30631.1"/>
    <property type="molecule type" value="Genomic_DNA"/>
</dbReference>
<evidence type="ECO:0000256" key="1">
    <source>
        <dbReference type="ARBA" id="ARBA00022723"/>
    </source>
</evidence>
<dbReference type="OrthoDB" id="5357315at2759"/>
<keyword evidence="5" id="KW-0812">Transmembrane</keyword>
<dbReference type="InterPro" id="IPR013083">
    <property type="entry name" value="Znf_RING/FYVE/PHD"/>
</dbReference>
<keyword evidence="5" id="KW-0472">Membrane</keyword>
<evidence type="ECO:0000256" key="4">
    <source>
        <dbReference type="PROSITE-ProRule" id="PRU00175"/>
    </source>
</evidence>
<dbReference type="SMART" id="SM00184">
    <property type="entry name" value="RING"/>
    <property type="match status" value="1"/>
</dbReference>
<name>A0A443SSZ8_9ACAR</name>
<dbReference type="Gene3D" id="3.30.40.10">
    <property type="entry name" value="Zinc/RING finger domain, C3HC4 (zinc finger)"/>
    <property type="match status" value="1"/>
</dbReference>
<dbReference type="PANTHER" id="PTHR45798:SF97">
    <property type="entry name" value="ALCOHOL-SENSITIVE RING FINGER PROTEIN 1"/>
    <property type="match status" value="1"/>
</dbReference>
<keyword evidence="5" id="KW-1133">Transmembrane helix</keyword>
<evidence type="ECO:0000256" key="3">
    <source>
        <dbReference type="ARBA" id="ARBA00022833"/>
    </source>
</evidence>
<keyword evidence="2 4" id="KW-0863">Zinc-finger</keyword>
<dbReference type="GO" id="GO:0016567">
    <property type="term" value="P:protein ubiquitination"/>
    <property type="evidence" value="ECO:0007669"/>
    <property type="project" value="UniProtKB-UniPathway"/>
</dbReference>
<evidence type="ECO:0000256" key="5">
    <source>
        <dbReference type="SAM" id="Phobius"/>
    </source>
</evidence>
<dbReference type="STRING" id="299467.A0A443SSZ8"/>
<keyword evidence="1" id="KW-0479">Metal-binding</keyword>
<dbReference type="UniPathway" id="UPA00143"/>
<feature type="domain" description="RING-type" evidence="6">
    <location>
        <begin position="56"/>
        <end position="96"/>
    </location>
</feature>
<dbReference type="SUPFAM" id="SSF57850">
    <property type="entry name" value="RING/U-box"/>
    <property type="match status" value="1"/>
</dbReference>
<keyword evidence="8" id="KW-1185">Reference proteome</keyword>
<feature type="transmembrane region" description="Helical" evidence="5">
    <location>
        <begin position="6"/>
        <end position="24"/>
    </location>
</feature>
<dbReference type="AlphaFoldDB" id="A0A443SSZ8"/>
<protein>
    <recommendedName>
        <fullName evidence="6">RING-type domain-containing protein</fullName>
    </recommendedName>
</protein>
<dbReference type="VEuPathDB" id="VectorBase:LDEU001408"/>
<reference evidence="7 8" key="1">
    <citation type="journal article" date="2018" name="Gigascience">
        <title>Genomes of trombidid mites reveal novel predicted allergens and laterally-transferred genes associated with secondary metabolism.</title>
        <authorList>
            <person name="Dong X."/>
            <person name="Chaisiri K."/>
            <person name="Xia D."/>
            <person name="Armstrong S.D."/>
            <person name="Fang Y."/>
            <person name="Donnelly M.J."/>
            <person name="Kadowaki T."/>
            <person name="McGarry J.W."/>
            <person name="Darby A.C."/>
            <person name="Makepeace B.L."/>
        </authorList>
    </citation>
    <scope>NUCLEOTIDE SEQUENCE [LARGE SCALE GENOMIC DNA]</scope>
    <source>
        <strain evidence="7">UoL-UT</strain>
    </source>
</reference>
<dbReference type="InterPro" id="IPR052788">
    <property type="entry name" value="RING-type_E3_ligase_ATL"/>
</dbReference>
<accession>A0A443SSZ8</accession>
<comment type="caution">
    <text evidence="7">The sequence shown here is derived from an EMBL/GenBank/DDBJ whole genome shotgun (WGS) entry which is preliminary data.</text>
</comment>
<organism evidence="7 8">
    <name type="scientific">Leptotrombidium deliense</name>
    <dbReference type="NCBI Taxonomy" id="299467"/>
    <lineage>
        <taxon>Eukaryota</taxon>
        <taxon>Metazoa</taxon>
        <taxon>Ecdysozoa</taxon>
        <taxon>Arthropoda</taxon>
        <taxon>Chelicerata</taxon>
        <taxon>Arachnida</taxon>
        <taxon>Acari</taxon>
        <taxon>Acariformes</taxon>
        <taxon>Trombidiformes</taxon>
        <taxon>Prostigmata</taxon>
        <taxon>Anystina</taxon>
        <taxon>Parasitengona</taxon>
        <taxon>Trombiculoidea</taxon>
        <taxon>Trombiculidae</taxon>
        <taxon>Leptotrombidium</taxon>
    </lineage>
</organism>
<dbReference type="GO" id="GO:0008270">
    <property type="term" value="F:zinc ion binding"/>
    <property type="evidence" value="ECO:0007669"/>
    <property type="project" value="UniProtKB-KW"/>
</dbReference>